<protein>
    <submittedName>
        <fullName evidence="4">SH3 domain-containing protein</fullName>
    </submittedName>
</protein>
<evidence type="ECO:0000259" key="3">
    <source>
        <dbReference type="PROSITE" id="PS51781"/>
    </source>
</evidence>
<dbReference type="GO" id="GO:0071555">
    <property type="term" value="P:cell wall organization"/>
    <property type="evidence" value="ECO:0007669"/>
    <property type="project" value="UniProtKB-KW"/>
</dbReference>
<dbReference type="EMBL" id="JAUBDJ010000005">
    <property type="protein sequence ID" value="MDW0117439.1"/>
    <property type="molecule type" value="Genomic_DNA"/>
</dbReference>
<dbReference type="Pfam" id="PF08239">
    <property type="entry name" value="SH3_3"/>
    <property type="match status" value="4"/>
</dbReference>
<dbReference type="SMART" id="SM00646">
    <property type="entry name" value="Ami_3"/>
    <property type="match status" value="1"/>
</dbReference>
<gene>
    <name evidence="4" type="ORF">QTL97_10875</name>
</gene>
<dbReference type="PANTHER" id="PTHR30404">
    <property type="entry name" value="N-ACETYLMURAMOYL-L-ALANINE AMIDASE"/>
    <property type="match status" value="1"/>
</dbReference>
<dbReference type="Gene3D" id="2.30.30.40">
    <property type="entry name" value="SH3 Domains"/>
    <property type="match status" value="4"/>
</dbReference>
<keyword evidence="5" id="KW-1185">Reference proteome</keyword>
<dbReference type="AlphaFoldDB" id="A0AAW9AB56"/>
<dbReference type="PROSITE" id="PS51781">
    <property type="entry name" value="SH3B"/>
    <property type="match status" value="4"/>
</dbReference>
<dbReference type="InterPro" id="IPR002508">
    <property type="entry name" value="MurNAc-LAA_cat"/>
</dbReference>
<keyword evidence="2" id="KW-0961">Cell wall biogenesis/degradation</keyword>
<dbReference type="PANTHER" id="PTHR30404:SF0">
    <property type="entry name" value="N-ACETYLMURAMOYL-L-ALANINE AMIDASE AMIC"/>
    <property type="match status" value="1"/>
</dbReference>
<dbReference type="GO" id="GO:0030288">
    <property type="term" value="C:outer membrane-bounded periplasmic space"/>
    <property type="evidence" value="ECO:0007669"/>
    <property type="project" value="TreeGrafter"/>
</dbReference>
<dbReference type="SMART" id="SM00287">
    <property type="entry name" value="SH3b"/>
    <property type="match status" value="4"/>
</dbReference>
<organism evidence="4 5">
    <name type="scientific">Sporosarcina thermotolerans</name>
    <dbReference type="NCBI Taxonomy" id="633404"/>
    <lineage>
        <taxon>Bacteria</taxon>
        <taxon>Bacillati</taxon>
        <taxon>Bacillota</taxon>
        <taxon>Bacilli</taxon>
        <taxon>Bacillales</taxon>
        <taxon>Caryophanaceae</taxon>
        <taxon>Sporosarcina</taxon>
    </lineage>
</organism>
<dbReference type="Proteomes" id="UP001271648">
    <property type="component" value="Unassembled WGS sequence"/>
</dbReference>
<dbReference type="RefSeq" id="WP_317940780.1">
    <property type="nucleotide sequence ID" value="NZ_JAUBDJ010000005.1"/>
</dbReference>
<dbReference type="GO" id="GO:0009253">
    <property type="term" value="P:peptidoglycan catabolic process"/>
    <property type="evidence" value="ECO:0007669"/>
    <property type="project" value="InterPro"/>
</dbReference>
<evidence type="ECO:0000313" key="4">
    <source>
        <dbReference type="EMBL" id="MDW0117439.1"/>
    </source>
</evidence>
<reference evidence="4 5" key="1">
    <citation type="submission" date="2023-06" db="EMBL/GenBank/DDBJ databases">
        <title>Sporosarcina sp. nov., isolated from Korean traditional fermented seafood 'Jeotgal'.</title>
        <authorList>
            <person name="Yang A.I."/>
            <person name="Shin N.-R."/>
        </authorList>
    </citation>
    <scope>NUCLEOTIDE SEQUENCE [LARGE SCALE GENOMIC DNA]</scope>
    <source>
        <strain evidence="4 5">KCTC43456</strain>
    </source>
</reference>
<dbReference type="Pfam" id="PF01520">
    <property type="entry name" value="Amidase_3"/>
    <property type="match status" value="1"/>
</dbReference>
<dbReference type="InterPro" id="IPR050695">
    <property type="entry name" value="N-acetylmuramoyl_amidase_3"/>
</dbReference>
<evidence type="ECO:0000313" key="5">
    <source>
        <dbReference type="Proteomes" id="UP001271648"/>
    </source>
</evidence>
<dbReference type="CDD" id="cd02696">
    <property type="entry name" value="MurNAc-LAA"/>
    <property type="match status" value="1"/>
</dbReference>
<feature type="domain" description="SH3b" evidence="3">
    <location>
        <begin position="176"/>
        <end position="238"/>
    </location>
</feature>
<evidence type="ECO:0000256" key="2">
    <source>
        <dbReference type="ARBA" id="ARBA00023316"/>
    </source>
</evidence>
<feature type="domain" description="SH3b" evidence="3">
    <location>
        <begin position="96"/>
        <end position="158"/>
    </location>
</feature>
<keyword evidence="1" id="KW-0378">Hydrolase</keyword>
<comment type="caution">
    <text evidence="4">The sequence shown here is derived from an EMBL/GenBank/DDBJ whole genome shotgun (WGS) entry which is preliminary data.</text>
</comment>
<dbReference type="InterPro" id="IPR017293">
    <property type="entry name" value="N-acetylmuramoyl-L-ala_amidase"/>
</dbReference>
<sequence>MSKLCKWILAFILIIAVNYDFPTISAKGETVIINTKSLNVRSGPGLTYSVTASMKLGDRVEVMSTNGDWYEVKVGSGTGWIASWLVVDQGAAGTSKKTAVSKVNALNIRIEPSTSSSVIGQLMAGEAVEVTGRKGDWSSIVSNGNDGWVHTDYITEISQSDSGQAGTTSKQQATEAEQFTVSVDALNVRQEPGLSSKKIGLIRSGEVYPVIQVDGNWVKIKLDNKTDAWVYSFHGTIGPKSNLQSDSSAVSKVTVLTNGTNIRQSATTSSTIVKRAFAGENLTVVAEEGDWYKVALPAGETAFIAKWVVSSGEVTKADLQSNDGKSDRPTGTLKGLTIVVDAGHGGNDRGATGLHGTDEKLLTLMTAQSLSAKLKAAGANVILTRDSDTYISLRKRVSINLQANADAFISLHYDANPNTSITGFTTYYTNSNQKALAAAVNSGLEKSINLRNRGAQPANYLVLRENKKNSILVELGFLSNPSEERILITEKFREQATHGIYQGIIQYFDKN</sequence>
<dbReference type="PIRSF" id="PIRSF037846">
    <property type="entry name" value="Autolysin_YrvJ_prd"/>
    <property type="match status" value="1"/>
</dbReference>
<dbReference type="Gene3D" id="3.40.630.40">
    <property type="entry name" value="Zn-dependent exopeptidases"/>
    <property type="match status" value="1"/>
</dbReference>
<dbReference type="InterPro" id="IPR003646">
    <property type="entry name" value="SH3-like_bac-type"/>
</dbReference>
<dbReference type="GO" id="GO:0008745">
    <property type="term" value="F:N-acetylmuramoyl-L-alanine amidase activity"/>
    <property type="evidence" value="ECO:0007669"/>
    <property type="project" value="InterPro"/>
</dbReference>
<evidence type="ECO:0000256" key="1">
    <source>
        <dbReference type="ARBA" id="ARBA00022801"/>
    </source>
</evidence>
<name>A0AAW9AB56_9BACL</name>
<accession>A0AAW9AB56</accession>
<feature type="domain" description="SH3b" evidence="3">
    <location>
        <begin position="248"/>
        <end position="312"/>
    </location>
</feature>
<proteinExistence type="predicted"/>
<feature type="domain" description="SH3b" evidence="3">
    <location>
        <begin position="28"/>
        <end position="89"/>
    </location>
</feature>
<dbReference type="SUPFAM" id="SSF53187">
    <property type="entry name" value="Zn-dependent exopeptidases"/>
    <property type="match status" value="1"/>
</dbReference>